<reference evidence="1 2" key="1">
    <citation type="submission" date="2018-05" db="EMBL/GenBank/DDBJ databases">
        <title>Evolution of small genomes with special reference to Mycobacterium leprae.</title>
        <authorList>
            <person name="Mohanty P.S."/>
            <person name="Bansal A.K."/>
            <person name="Gupta U.D."/>
            <person name="Naaz F."/>
            <person name="Dwivedi V.D."/>
            <person name="Singh H."/>
            <person name="Gupta G."/>
            <person name="Sharma S."/>
            <person name="Arora M."/>
        </authorList>
    </citation>
    <scope>NUCLEOTIDE SEQUENCE [LARGE SCALE GENOMIC DNA]</scope>
    <source>
        <strain evidence="1 2">MRHRU-235-G</strain>
    </source>
</reference>
<evidence type="ECO:0000313" key="2">
    <source>
        <dbReference type="Proteomes" id="UP000249682"/>
    </source>
</evidence>
<dbReference type="InterPro" id="IPR015813">
    <property type="entry name" value="Pyrv/PenolPyrv_kinase-like_dom"/>
</dbReference>
<accession>A0AAD0P7B0</accession>
<dbReference type="PANTHER" id="PTHR42905:SF5">
    <property type="entry name" value="CARBOXYVINYL-CARBOXYPHOSPHONATE PHOSPHORYLMUTASE, CHLOROPLASTIC"/>
    <property type="match status" value="1"/>
</dbReference>
<proteinExistence type="predicted"/>
<dbReference type="Pfam" id="PF13714">
    <property type="entry name" value="PEP_mutase"/>
    <property type="match status" value="1"/>
</dbReference>
<dbReference type="SUPFAM" id="SSF51621">
    <property type="entry name" value="Phosphoenolpyruvate/pyruvate domain"/>
    <property type="match status" value="1"/>
</dbReference>
<dbReference type="GO" id="GO:0003824">
    <property type="term" value="F:catalytic activity"/>
    <property type="evidence" value="ECO:0007669"/>
    <property type="project" value="InterPro"/>
</dbReference>
<dbReference type="RefSeq" id="WP_041323105.1">
    <property type="nucleotide sequence ID" value="NZ_CP029543.1"/>
</dbReference>
<dbReference type="Proteomes" id="UP000249682">
    <property type="component" value="Chromosome"/>
</dbReference>
<dbReference type="EMBL" id="CP029543">
    <property type="protein sequence ID" value="AWV48397.1"/>
    <property type="molecule type" value="Genomic_DNA"/>
</dbReference>
<dbReference type="AlphaFoldDB" id="A0AAD0P7B0"/>
<dbReference type="Gene3D" id="3.20.20.60">
    <property type="entry name" value="Phosphoenolpyruvate-binding domains"/>
    <property type="match status" value="1"/>
</dbReference>
<dbReference type="InterPro" id="IPR040442">
    <property type="entry name" value="Pyrv_kinase-like_dom_sf"/>
</dbReference>
<evidence type="ECO:0000313" key="1">
    <source>
        <dbReference type="EMBL" id="AWV48397.1"/>
    </source>
</evidence>
<sequence>MQVPVIADADIGYGNRNNGARTVREYGASGVAVIYLDDTVFSKLRGAMGRIELTSAEDHATKIQAMTAARSSAEFLDNLVALMPG</sequence>
<protein>
    <submittedName>
        <fullName evidence="1">Uncharacterized protein</fullName>
    </submittedName>
</protein>
<organism evidence="1 2">
    <name type="scientific">Mycobacterium leprae</name>
    <dbReference type="NCBI Taxonomy" id="1769"/>
    <lineage>
        <taxon>Bacteria</taxon>
        <taxon>Bacillati</taxon>
        <taxon>Actinomycetota</taxon>
        <taxon>Actinomycetes</taxon>
        <taxon>Mycobacteriales</taxon>
        <taxon>Mycobacteriaceae</taxon>
        <taxon>Mycobacterium</taxon>
    </lineage>
</organism>
<gene>
    <name evidence="1" type="ORF">DIJ64_10945</name>
</gene>
<name>A0AAD0P7B0_MYCLR</name>
<dbReference type="PANTHER" id="PTHR42905">
    <property type="entry name" value="PHOSPHOENOLPYRUVATE CARBOXYLASE"/>
    <property type="match status" value="1"/>
</dbReference>